<dbReference type="InterPro" id="IPR029756">
    <property type="entry name" value="MTH1187/YkoF-like"/>
</dbReference>
<name>A0A1M8ABK1_MALS4</name>
<feature type="region of interest" description="Disordered" evidence="2">
    <location>
        <begin position="88"/>
        <end position="121"/>
    </location>
</feature>
<dbReference type="Gene3D" id="3.30.70.930">
    <property type="match status" value="1"/>
</dbReference>
<dbReference type="NCBIfam" id="TIGR00106">
    <property type="entry name" value="MTH1187 family thiamine-binding protein"/>
    <property type="match status" value="1"/>
</dbReference>
<evidence type="ECO:0000256" key="1">
    <source>
        <dbReference type="ARBA" id="ARBA00010272"/>
    </source>
</evidence>
<dbReference type="OrthoDB" id="5587367at2759"/>
<evidence type="ECO:0000259" key="3">
    <source>
        <dbReference type="Pfam" id="PF01910"/>
    </source>
</evidence>
<dbReference type="InterPro" id="IPR002767">
    <property type="entry name" value="Thiamine_BP"/>
</dbReference>
<evidence type="ECO:0000313" key="4">
    <source>
        <dbReference type="EMBL" id="SHO79574.1"/>
    </source>
</evidence>
<reference evidence="5" key="1">
    <citation type="journal article" date="2017" name="Nucleic Acids Res.">
        <title>Proteogenomics produces comprehensive and highly accurate protein-coding gene annotation in a complete genome assembly of Malassezia sympodialis.</title>
        <authorList>
            <person name="Zhu Y."/>
            <person name="Engstroem P.G."/>
            <person name="Tellgren-Roth C."/>
            <person name="Baudo C.D."/>
            <person name="Kennell J.C."/>
            <person name="Sun S."/>
            <person name="Billmyre R.B."/>
            <person name="Schroeder M.S."/>
            <person name="Andersson A."/>
            <person name="Holm T."/>
            <person name="Sigurgeirsson B."/>
            <person name="Wu G."/>
            <person name="Sankaranarayanan S.R."/>
            <person name="Siddharthan R."/>
            <person name="Sanyal K."/>
            <person name="Lundeberg J."/>
            <person name="Nystedt B."/>
            <person name="Boekhout T."/>
            <person name="Dawson T.L. Jr."/>
            <person name="Heitman J."/>
            <person name="Scheynius A."/>
            <person name="Lehtioe J."/>
        </authorList>
    </citation>
    <scope>NUCLEOTIDE SEQUENCE [LARGE SCALE GENOMIC DNA]</scope>
    <source>
        <strain evidence="5">ATCC 42132</strain>
    </source>
</reference>
<dbReference type="Pfam" id="PF01910">
    <property type="entry name" value="Thiamine_BP"/>
    <property type="match status" value="1"/>
</dbReference>
<dbReference type="GO" id="GO:0005829">
    <property type="term" value="C:cytosol"/>
    <property type="evidence" value="ECO:0007669"/>
    <property type="project" value="TreeGrafter"/>
</dbReference>
<gene>
    <name evidence="4" type="ORF">MSYG_3924</name>
</gene>
<keyword evidence="5" id="KW-1185">Reference proteome</keyword>
<organism evidence="4 5">
    <name type="scientific">Malassezia sympodialis (strain ATCC 42132)</name>
    <name type="common">Atopic eczema-associated yeast</name>
    <dbReference type="NCBI Taxonomy" id="1230383"/>
    <lineage>
        <taxon>Eukaryota</taxon>
        <taxon>Fungi</taxon>
        <taxon>Dikarya</taxon>
        <taxon>Basidiomycota</taxon>
        <taxon>Ustilaginomycotina</taxon>
        <taxon>Malasseziomycetes</taxon>
        <taxon>Malasseziales</taxon>
        <taxon>Malasseziaceae</taxon>
        <taxon>Malassezia</taxon>
    </lineage>
</organism>
<evidence type="ECO:0000313" key="5">
    <source>
        <dbReference type="Proteomes" id="UP000186303"/>
    </source>
</evidence>
<proteinExistence type="inferred from homology"/>
<dbReference type="AlphaFoldDB" id="A0A1M8ABK1"/>
<protein>
    <recommendedName>
        <fullName evidence="3">Thiamine-binding protein domain-containing protein</fullName>
    </recommendedName>
</protein>
<comment type="similarity">
    <text evidence="1">Belongs to the UPF0045 family.</text>
</comment>
<sequence>MTPPAELYAVADFCLIPMGTPTTSVGAYITECQRVLASMASEGIHYELHGYGTNLEGPISAVWRALQRCHEAVHAMGVERIATDIRLGTRTDHPAPTSAASALTENQRKRDSVLQRLAAPP</sequence>
<dbReference type="PANTHER" id="PTHR33777:SF1">
    <property type="entry name" value="UPF0045 PROTEIN ECM15"/>
    <property type="match status" value="1"/>
</dbReference>
<evidence type="ECO:0000256" key="2">
    <source>
        <dbReference type="SAM" id="MobiDB-lite"/>
    </source>
</evidence>
<dbReference type="OMA" id="PISAVWR"/>
<dbReference type="PANTHER" id="PTHR33777">
    <property type="entry name" value="UPF0045 PROTEIN ECM15"/>
    <property type="match status" value="1"/>
</dbReference>
<dbReference type="EMBL" id="LT671827">
    <property type="protein sequence ID" value="SHO79574.1"/>
    <property type="molecule type" value="Genomic_DNA"/>
</dbReference>
<feature type="domain" description="Thiamine-binding protein" evidence="3">
    <location>
        <begin position="11"/>
        <end position="93"/>
    </location>
</feature>
<accession>A0A1M8ABK1</accession>
<dbReference type="Proteomes" id="UP000186303">
    <property type="component" value="Chromosome 7"/>
</dbReference>
<dbReference type="VEuPathDB" id="FungiDB:MSYG_3924"/>
<dbReference type="InterPro" id="IPR051614">
    <property type="entry name" value="UPF0045_domain"/>
</dbReference>
<dbReference type="SUPFAM" id="SSF89957">
    <property type="entry name" value="MTH1187/YkoF-like"/>
    <property type="match status" value="1"/>
</dbReference>